<accession>A0A231UYU1</accession>
<dbReference type="PANTHER" id="PTHR44051">
    <property type="entry name" value="GLUTATHIONE S-TRANSFERASE-RELATED"/>
    <property type="match status" value="1"/>
</dbReference>
<dbReference type="SUPFAM" id="SSF52833">
    <property type="entry name" value="Thioredoxin-like"/>
    <property type="match status" value="1"/>
</dbReference>
<dbReference type="InterPro" id="IPR004046">
    <property type="entry name" value="GST_C"/>
</dbReference>
<dbReference type="Pfam" id="PF02798">
    <property type="entry name" value="GST_N"/>
    <property type="match status" value="1"/>
</dbReference>
<evidence type="ECO:0000313" key="5">
    <source>
        <dbReference type="Proteomes" id="UP000215405"/>
    </source>
</evidence>
<dbReference type="InterPro" id="IPR010987">
    <property type="entry name" value="Glutathione-S-Trfase_C-like"/>
</dbReference>
<dbReference type="InterPro" id="IPR004045">
    <property type="entry name" value="Glutathione_S-Trfase_N"/>
</dbReference>
<evidence type="ECO:0000256" key="1">
    <source>
        <dbReference type="RuleBase" id="RU003494"/>
    </source>
</evidence>
<proteinExistence type="inferred from homology"/>
<dbReference type="Gene3D" id="3.40.30.10">
    <property type="entry name" value="Glutaredoxin"/>
    <property type="match status" value="1"/>
</dbReference>
<dbReference type="AlphaFoldDB" id="A0A231UYU1"/>
<dbReference type="PROSITE" id="PS50404">
    <property type="entry name" value="GST_NTER"/>
    <property type="match status" value="1"/>
</dbReference>
<dbReference type="SUPFAM" id="SSF47616">
    <property type="entry name" value="GST C-terminal domain-like"/>
    <property type="match status" value="1"/>
</dbReference>
<feature type="domain" description="GST N-terminal" evidence="2">
    <location>
        <begin position="1"/>
        <end position="76"/>
    </location>
</feature>
<dbReference type="Gene3D" id="1.20.1050.10">
    <property type="match status" value="1"/>
</dbReference>
<evidence type="ECO:0008006" key="6">
    <source>
        <dbReference type="Google" id="ProtNLM"/>
    </source>
</evidence>
<dbReference type="SFLD" id="SFLDG00358">
    <property type="entry name" value="Main_(cytGST)"/>
    <property type="match status" value="1"/>
</dbReference>
<comment type="similarity">
    <text evidence="1">Belongs to the GST superfamily.</text>
</comment>
<dbReference type="InterPro" id="IPR036249">
    <property type="entry name" value="Thioredoxin-like_sf"/>
</dbReference>
<sequence>MPSSGNSHKVRLLFRKLGIEYRHVAAEYGSGVTTRPEFLRKNPHGRVPLVEWDDGRILSESNAILFHFGDGTKFTPSDPFLRSKMLEWMFWEQNSHEASVAVRAAILNYAHREAERRTEVLDPLFDAGQRNLARMNAQLETTPFLVGDDITLADICLYPYTATAESRGGFDLSEMQAVITWLARVEADPGHVALEWLPERSQNGPGSG</sequence>
<dbReference type="SFLD" id="SFLDS00019">
    <property type="entry name" value="Glutathione_Transferase_(cytos"/>
    <property type="match status" value="1"/>
</dbReference>
<comment type="caution">
    <text evidence="4">The sequence shown here is derived from an EMBL/GenBank/DDBJ whole genome shotgun (WGS) entry which is preliminary data.</text>
</comment>
<reference evidence="5" key="1">
    <citation type="journal article" date="2017" name="Int. J. Syst. Evol. Microbiol.">
        <title>Notoacmeibacter marinus gen. nov., sp. nov., isolated from the gut of a limpet and proposal of Notoacmeibacteraceae fam. nov. in the order Rhizobiales of the class Alphaproteobacteria.</title>
        <authorList>
            <person name="Huang Z."/>
            <person name="Guo F."/>
            <person name="Lai Q."/>
        </authorList>
    </citation>
    <scope>NUCLEOTIDE SEQUENCE [LARGE SCALE GENOMIC DNA]</scope>
    <source>
        <strain evidence="5">XMTR2A4</strain>
    </source>
</reference>
<dbReference type="Pfam" id="PF00043">
    <property type="entry name" value="GST_C"/>
    <property type="match status" value="1"/>
</dbReference>
<protein>
    <recommendedName>
        <fullName evidence="6">Glutathione S-transferase</fullName>
    </recommendedName>
</protein>
<gene>
    <name evidence="4" type="ORF">B7H23_10395</name>
</gene>
<dbReference type="PANTHER" id="PTHR44051:SF2">
    <property type="entry name" value="HYPOTHETICAL GLUTATHIONE S-TRANSFERASE LIKE PROTEIN"/>
    <property type="match status" value="1"/>
</dbReference>
<organism evidence="4 5">
    <name type="scientific">Notoacmeibacter marinus</name>
    <dbReference type="NCBI Taxonomy" id="1876515"/>
    <lineage>
        <taxon>Bacteria</taxon>
        <taxon>Pseudomonadati</taxon>
        <taxon>Pseudomonadota</taxon>
        <taxon>Alphaproteobacteria</taxon>
        <taxon>Hyphomicrobiales</taxon>
        <taxon>Notoacmeibacteraceae</taxon>
        <taxon>Notoacmeibacter</taxon>
    </lineage>
</organism>
<dbReference type="EMBL" id="NBYO01000002">
    <property type="protein sequence ID" value="OXT00516.1"/>
    <property type="molecule type" value="Genomic_DNA"/>
</dbReference>
<dbReference type="Proteomes" id="UP000215405">
    <property type="component" value="Unassembled WGS sequence"/>
</dbReference>
<dbReference type="PROSITE" id="PS50405">
    <property type="entry name" value="GST_CTER"/>
    <property type="match status" value="1"/>
</dbReference>
<evidence type="ECO:0000259" key="2">
    <source>
        <dbReference type="PROSITE" id="PS50404"/>
    </source>
</evidence>
<feature type="domain" description="GST C-terminal" evidence="3">
    <location>
        <begin position="78"/>
        <end position="207"/>
    </location>
</feature>
<keyword evidence="5" id="KW-1185">Reference proteome</keyword>
<evidence type="ECO:0000259" key="3">
    <source>
        <dbReference type="PROSITE" id="PS50405"/>
    </source>
</evidence>
<evidence type="ECO:0000313" key="4">
    <source>
        <dbReference type="EMBL" id="OXT00516.1"/>
    </source>
</evidence>
<dbReference type="InterPro" id="IPR036282">
    <property type="entry name" value="Glutathione-S-Trfase_C_sf"/>
</dbReference>
<name>A0A231UYU1_9HYPH</name>
<dbReference type="InterPro" id="IPR040079">
    <property type="entry name" value="Glutathione_S-Trfase"/>
</dbReference>